<keyword evidence="12" id="KW-0614">Plasmid</keyword>
<reference evidence="12 13" key="1">
    <citation type="submission" date="2017-11" db="EMBL/GenBank/DDBJ databases">
        <title>Genome sequence of Pantoea cypripedii NE1.</title>
        <authorList>
            <person name="Nascimento F.X."/>
        </authorList>
    </citation>
    <scope>NUCLEOTIDE SEQUENCE [LARGE SCALE GENOMIC DNA]</scope>
    <source>
        <strain evidence="12 13">NE1</strain>
        <plasmid evidence="13">pne1a</plasmid>
    </source>
</reference>
<evidence type="ECO:0000256" key="6">
    <source>
        <dbReference type="ARBA" id="ARBA00022857"/>
    </source>
</evidence>
<geneLocation type="plasmid" evidence="13">
    <name>pne1a</name>
</geneLocation>
<evidence type="ECO:0000256" key="8">
    <source>
        <dbReference type="ARBA" id="ARBA00032024"/>
    </source>
</evidence>
<organism evidence="12 13">
    <name type="scientific">Pantoea cypripedii</name>
    <name type="common">Pectobacterium cypripedii</name>
    <name type="synonym">Erwinia cypripedii</name>
    <dbReference type="NCBI Taxonomy" id="55209"/>
    <lineage>
        <taxon>Bacteria</taxon>
        <taxon>Pseudomonadati</taxon>
        <taxon>Pseudomonadota</taxon>
        <taxon>Gammaproteobacteria</taxon>
        <taxon>Enterobacterales</taxon>
        <taxon>Erwiniaceae</taxon>
        <taxon>Pantoea</taxon>
    </lineage>
</organism>
<evidence type="ECO:0000256" key="5">
    <source>
        <dbReference type="ARBA" id="ARBA00022655"/>
    </source>
</evidence>
<dbReference type="EMBL" id="CP024769">
    <property type="protein sequence ID" value="QGY31775.1"/>
    <property type="molecule type" value="Genomic_DNA"/>
</dbReference>
<dbReference type="RefSeq" id="WP_208717671.1">
    <property type="nucleotide sequence ID" value="NZ_CP024769.1"/>
</dbReference>
<feature type="domain" description="Ketopantoate reductase N-terminal" evidence="10">
    <location>
        <begin position="5"/>
        <end position="153"/>
    </location>
</feature>
<evidence type="ECO:0000313" key="13">
    <source>
        <dbReference type="Proteomes" id="UP000502005"/>
    </source>
</evidence>
<proteinExistence type="inferred from homology"/>
<comment type="catalytic activity">
    <reaction evidence="9">
        <text>(R)-pantoate + NADP(+) = 2-dehydropantoate + NADPH + H(+)</text>
        <dbReference type="Rhea" id="RHEA:16233"/>
        <dbReference type="ChEBI" id="CHEBI:11561"/>
        <dbReference type="ChEBI" id="CHEBI:15378"/>
        <dbReference type="ChEBI" id="CHEBI:15980"/>
        <dbReference type="ChEBI" id="CHEBI:57783"/>
        <dbReference type="ChEBI" id="CHEBI:58349"/>
        <dbReference type="EC" id="1.1.1.169"/>
    </reaction>
</comment>
<evidence type="ECO:0000256" key="4">
    <source>
        <dbReference type="ARBA" id="ARBA00019465"/>
    </source>
</evidence>
<feature type="domain" description="Ketopantoate reductase C-terminal" evidence="11">
    <location>
        <begin position="180"/>
        <end position="321"/>
    </location>
</feature>
<evidence type="ECO:0000259" key="11">
    <source>
        <dbReference type="Pfam" id="PF08546"/>
    </source>
</evidence>
<dbReference type="Pfam" id="PF08546">
    <property type="entry name" value="ApbA_C"/>
    <property type="match status" value="1"/>
</dbReference>
<dbReference type="Gene3D" id="3.40.50.720">
    <property type="entry name" value="NAD(P)-binding Rossmann-like Domain"/>
    <property type="match status" value="1"/>
</dbReference>
<evidence type="ECO:0000256" key="1">
    <source>
        <dbReference type="ARBA" id="ARBA00004994"/>
    </source>
</evidence>
<dbReference type="InterPro" id="IPR013752">
    <property type="entry name" value="KPA_reductase"/>
</dbReference>
<evidence type="ECO:0000259" key="10">
    <source>
        <dbReference type="Pfam" id="PF02558"/>
    </source>
</evidence>
<comment type="pathway">
    <text evidence="1">Cofactor biosynthesis; (R)-pantothenate biosynthesis; (R)-pantoate from 3-methyl-2-oxobutanoate: step 2/2.</text>
</comment>
<dbReference type="SUPFAM" id="SSF48179">
    <property type="entry name" value="6-phosphogluconate dehydrogenase C-terminal domain-like"/>
    <property type="match status" value="1"/>
</dbReference>
<dbReference type="Proteomes" id="UP000502005">
    <property type="component" value="Plasmid pNE1A"/>
</dbReference>
<dbReference type="InterPro" id="IPR050838">
    <property type="entry name" value="Ketopantoate_reductase"/>
</dbReference>
<evidence type="ECO:0000256" key="3">
    <source>
        <dbReference type="ARBA" id="ARBA00013014"/>
    </source>
</evidence>
<comment type="similarity">
    <text evidence="2">Belongs to the ketopantoate reductase family.</text>
</comment>
<dbReference type="Gene3D" id="1.10.1040.10">
    <property type="entry name" value="N-(1-d-carboxylethyl)-l-norvaline Dehydrogenase, domain 2"/>
    <property type="match status" value="1"/>
</dbReference>
<evidence type="ECO:0000256" key="9">
    <source>
        <dbReference type="ARBA" id="ARBA00048793"/>
    </source>
</evidence>
<keyword evidence="7" id="KW-0560">Oxidoreductase</keyword>
<evidence type="ECO:0000313" key="12">
    <source>
        <dbReference type="EMBL" id="QGY31775.1"/>
    </source>
</evidence>
<dbReference type="Pfam" id="PF02558">
    <property type="entry name" value="ApbA"/>
    <property type="match status" value="1"/>
</dbReference>
<dbReference type="InterPro" id="IPR036291">
    <property type="entry name" value="NAD(P)-bd_dom_sf"/>
</dbReference>
<protein>
    <recommendedName>
        <fullName evidence="4">2-dehydropantoate 2-reductase</fullName>
        <ecNumber evidence="3">1.1.1.169</ecNumber>
    </recommendedName>
    <alternativeName>
        <fullName evidence="8">Ketopantoate reductase</fullName>
    </alternativeName>
</protein>
<keyword evidence="5" id="KW-0566">Pantothenate biosynthesis</keyword>
<dbReference type="InterPro" id="IPR013328">
    <property type="entry name" value="6PGD_dom2"/>
</dbReference>
<dbReference type="EC" id="1.1.1.169" evidence="3"/>
<dbReference type="GO" id="GO:0008677">
    <property type="term" value="F:2-dehydropantoate 2-reductase activity"/>
    <property type="evidence" value="ECO:0007669"/>
    <property type="project" value="UniProtKB-EC"/>
</dbReference>
<accession>A0A6B9GEV9</accession>
<dbReference type="InterPro" id="IPR013332">
    <property type="entry name" value="KPR_N"/>
</dbReference>
<dbReference type="AlphaFoldDB" id="A0A6B9GEV9"/>
<evidence type="ECO:0000256" key="7">
    <source>
        <dbReference type="ARBA" id="ARBA00023002"/>
    </source>
</evidence>
<name>A0A6B9GEV9_PANCY</name>
<dbReference type="InterPro" id="IPR008927">
    <property type="entry name" value="6-PGluconate_DH-like_C_sf"/>
</dbReference>
<sequence>MDNKILVWGAGAIGGTVGAWLARAGFAVTFVDIDAEHISRIRDPQQGLHLSGVEDFHVVAPAFLPGELQGRWERIFLAVKAHHTVQATTQLLPFLAEDGYVLSLQNGLCEPMIAEIVGAHRTVGAFINFYADWQAPGEIHYSNRGAAVIGELDGSMTPRLAALHADLRHFEPDVIQADNLDSWLWGKLAYGSLLFAQATGEKGIADCLAREDIRPVLTRLAGEIVQLAEAAQIPLKGFNGFDPAAFRAGSCQAEIDRTFAAMVAFNRPNSKTHSGIWRDLAVRKRATEVEGQLGIVSSLAAKRGIACPTVDALIAMIHQIEAGERPLADHNLNELLP</sequence>
<dbReference type="PANTHER" id="PTHR43765:SF2">
    <property type="entry name" value="2-DEHYDROPANTOATE 2-REDUCTASE"/>
    <property type="match status" value="1"/>
</dbReference>
<dbReference type="GO" id="GO:0015940">
    <property type="term" value="P:pantothenate biosynthetic process"/>
    <property type="evidence" value="ECO:0007669"/>
    <property type="project" value="UniProtKB-UniPathway"/>
</dbReference>
<dbReference type="GO" id="GO:0050661">
    <property type="term" value="F:NADP binding"/>
    <property type="evidence" value="ECO:0007669"/>
    <property type="project" value="TreeGrafter"/>
</dbReference>
<dbReference type="PANTHER" id="PTHR43765">
    <property type="entry name" value="2-DEHYDROPANTOATE 2-REDUCTASE-RELATED"/>
    <property type="match status" value="1"/>
</dbReference>
<dbReference type="SUPFAM" id="SSF51735">
    <property type="entry name" value="NAD(P)-binding Rossmann-fold domains"/>
    <property type="match status" value="1"/>
</dbReference>
<keyword evidence="6" id="KW-0521">NADP</keyword>
<dbReference type="GO" id="GO:0005737">
    <property type="term" value="C:cytoplasm"/>
    <property type="evidence" value="ECO:0007669"/>
    <property type="project" value="TreeGrafter"/>
</dbReference>
<dbReference type="UniPathway" id="UPA00028">
    <property type="reaction ID" value="UER00004"/>
</dbReference>
<evidence type="ECO:0000256" key="2">
    <source>
        <dbReference type="ARBA" id="ARBA00007870"/>
    </source>
</evidence>
<gene>
    <name evidence="12" type="ORF">CUN67_22605</name>
</gene>